<keyword evidence="3 14" id="KW-0645">Protease</keyword>
<dbReference type="CDD" id="cd19500">
    <property type="entry name" value="RecA-like_Lon"/>
    <property type="match status" value="1"/>
</dbReference>
<dbReference type="InterPro" id="IPR027543">
    <property type="entry name" value="Lon_bac"/>
</dbReference>
<keyword evidence="24" id="KW-1185">Reference proteome</keyword>
<feature type="region of interest" description="Disordered" evidence="20">
    <location>
        <begin position="791"/>
        <end position="822"/>
    </location>
</feature>
<comment type="function">
    <text evidence="10 14">ATP-dependent serine protease that mediates the selective degradation of mutant and abnormal proteins as well as certain short-lived regulatory proteins. Required for cellular homeostasis and for survival from DNA damage and developmental changes induced by stress. Degrades polypeptides processively to yield small peptide fragments that are 5 to 10 amino acids long. Binds to DNA in a double-stranded, site-specific manner.</text>
</comment>
<evidence type="ECO:0000256" key="9">
    <source>
        <dbReference type="ARBA" id="ARBA00050665"/>
    </source>
</evidence>
<evidence type="ECO:0000313" key="23">
    <source>
        <dbReference type="EMBL" id="TCL43711.1"/>
    </source>
</evidence>
<dbReference type="GO" id="GO:0006515">
    <property type="term" value="P:protein quality control for misfolded or incompletely synthesized proteins"/>
    <property type="evidence" value="ECO:0007669"/>
    <property type="project" value="UniProtKB-UniRule"/>
</dbReference>
<evidence type="ECO:0000256" key="17">
    <source>
        <dbReference type="PIRSR" id="PIRSR001174-2"/>
    </source>
</evidence>
<evidence type="ECO:0000256" key="3">
    <source>
        <dbReference type="ARBA" id="ARBA00022670"/>
    </source>
</evidence>
<organism evidence="23 24">
    <name type="scientific">Harryflintia acetispora</name>
    <dbReference type="NCBI Taxonomy" id="1849041"/>
    <lineage>
        <taxon>Bacteria</taxon>
        <taxon>Bacillati</taxon>
        <taxon>Bacillota</taxon>
        <taxon>Clostridia</taxon>
        <taxon>Eubacteriales</taxon>
        <taxon>Oscillospiraceae</taxon>
        <taxon>Harryflintia</taxon>
    </lineage>
</organism>
<evidence type="ECO:0000256" key="16">
    <source>
        <dbReference type="PIRSR" id="PIRSR001174-1"/>
    </source>
</evidence>
<dbReference type="GO" id="GO:0004176">
    <property type="term" value="F:ATP-dependent peptidase activity"/>
    <property type="evidence" value="ECO:0007669"/>
    <property type="project" value="UniProtKB-UniRule"/>
</dbReference>
<evidence type="ECO:0000256" key="18">
    <source>
        <dbReference type="PROSITE-ProRule" id="PRU01122"/>
    </source>
</evidence>
<dbReference type="Pfam" id="PF05362">
    <property type="entry name" value="Lon_C"/>
    <property type="match status" value="1"/>
</dbReference>
<feature type="binding site" evidence="14 17">
    <location>
        <begin position="371"/>
        <end position="378"/>
    </location>
    <ligand>
        <name>ATP</name>
        <dbReference type="ChEBI" id="CHEBI:30616"/>
    </ligand>
</feature>
<feature type="active site" evidence="14 16">
    <location>
        <position position="737"/>
    </location>
</feature>
<dbReference type="InterPro" id="IPR027065">
    <property type="entry name" value="Lon_Prtase"/>
</dbReference>
<gene>
    <name evidence="14" type="primary">lon</name>
    <name evidence="23" type="ORF">EDD78_10445</name>
</gene>
<dbReference type="InterPro" id="IPR008268">
    <property type="entry name" value="Peptidase_S16_AS"/>
</dbReference>
<evidence type="ECO:0000256" key="6">
    <source>
        <dbReference type="ARBA" id="ARBA00022825"/>
    </source>
</evidence>
<keyword evidence="2 14" id="KW-0963">Cytoplasm</keyword>
<evidence type="ECO:0000256" key="12">
    <source>
        <dbReference type="ARBA" id="ARBA00071934"/>
    </source>
</evidence>
<dbReference type="GO" id="GO:0005524">
    <property type="term" value="F:ATP binding"/>
    <property type="evidence" value="ECO:0007669"/>
    <property type="project" value="UniProtKB-UniRule"/>
</dbReference>
<evidence type="ECO:0000256" key="5">
    <source>
        <dbReference type="ARBA" id="ARBA00022801"/>
    </source>
</evidence>
<dbReference type="InterPro" id="IPR003111">
    <property type="entry name" value="Lon_prtase_N"/>
</dbReference>
<dbReference type="Gene3D" id="1.20.58.1480">
    <property type="match status" value="1"/>
</dbReference>
<dbReference type="InterPro" id="IPR003959">
    <property type="entry name" value="ATPase_AAA_core"/>
</dbReference>
<dbReference type="InterPro" id="IPR014721">
    <property type="entry name" value="Ribsml_uS5_D2-typ_fold_subgr"/>
</dbReference>
<evidence type="ECO:0000256" key="2">
    <source>
        <dbReference type="ARBA" id="ARBA00022490"/>
    </source>
</evidence>
<dbReference type="GO" id="GO:0016887">
    <property type="term" value="F:ATP hydrolysis activity"/>
    <property type="evidence" value="ECO:0007669"/>
    <property type="project" value="UniProtKB-UniRule"/>
</dbReference>
<dbReference type="SUPFAM" id="SSF88697">
    <property type="entry name" value="PUA domain-like"/>
    <property type="match status" value="1"/>
</dbReference>
<dbReference type="FunFam" id="3.40.50.300:FF:000021">
    <property type="entry name" value="Lon protease homolog"/>
    <property type="match status" value="1"/>
</dbReference>
<dbReference type="SMART" id="SM00464">
    <property type="entry name" value="LON"/>
    <property type="match status" value="1"/>
</dbReference>
<dbReference type="Gene3D" id="3.40.50.300">
    <property type="entry name" value="P-loop containing nucleotide triphosphate hydrolases"/>
    <property type="match status" value="1"/>
</dbReference>
<dbReference type="AlphaFoldDB" id="A0A9X8Y8K8"/>
<comment type="subcellular location">
    <subcellularLocation>
        <location evidence="1 14 15">Cytoplasm</location>
    </subcellularLocation>
</comment>
<evidence type="ECO:0000256" key="20">
    <source>
        <dbReference type="SAM" id="MobiDB-lite"/>
    </source>
</evidence>
<dbReference type="Pfam" id="PF22667">
    <property type="entry name" value="Lon_lid"/>
    <property type="match status" value="1"/>
</dbReference>
<dbReference type="GO" id="GO:0034605">
    <property type="term" value="P:cellular response to heat"/>
    <property type="evidence" value="ECO:0007669"/>
    <property type="project" value="UniProtKB-UniRule"/>
</dbReference>
<evidence type="ECO:0000256" key="19">
    <source>
        <dbReference type="RuleBase" id="RU000591"/>
    </source>
</evidence>
<feature type="active site" evidence="14 16">
    <location>
        <position position="694"/>
    </location>
</feature>
<dbReference type="PROSITE" id="PS01046">
    <property type="entry name" value="LON_SER"/>
    <property type="match status" value="1"/>
</dbReference>
<dbReference type="GO" id="GO:0005737">
    <property type="term" value="C:cytoplasm"/>
    <property type="evidence" value="ECO:0007669"/>
    <property type="project" value="UniProtKB-SubCell"/>
</dbReference>
<dbReference type="RefSeq" id="WP_079698332.1">
    <property type="nucleotide sequence ID" value="NZ_SLUK01000004.1"/>
</dbReference>
<dbReference type="Gene3D" id="1.10.8.60">
    <property type="match status" value="1"/>
</dbReference>
<dbReference type="NCBIfam" id="TIGR00763">
    <property type="entry name" value="lon"/>
    <property type="match status" value="1"/>
</dbReference>
<comment type="induction">
    <text evidence="14">By heat shock.</text>
</comment>
<accession>A0A9X8Y8K8</accession>
<dbReference type="EMBL" id="SLUK01000004">
    <property type="protein sequence ID" value="TCL43711.1"/>
    <property type="molecule type" value="Genomic_DNA"/>
</dbReference>
<keyword evidence="7 14" id="KW-0067">ATP-binding</keyword>
<comment type="similarity">
    <text evidence="14 15 18 19">Belongs to the peptidase S16 family.</text>
</comment>
<feature type="domain" description="Lon N-terminal" evidence="22">
    <location>
        <begin position="23"/>
        <end position="219"/>
    </location>
</feature>
<dbReference type="EC" id="3.4.21.53" evidence="11 14"/>
<dbReference type="PRINTS" id="PR00830">
    <property type="entry name" value="ENDOLAPTASE"/>
</dbReference>
<evidence type="ECO:0000256" key="14">
    <source>
        <dbReference type="HAMAP-Rule" id="MF_01973"/>
    </source>
</evidence>
<evidence type="ECO:0000256" key="7">
    <source>
        <dbReference type="ARBA" id="ARBA00022840"/>
    </source>
</evidence>
<dbReference type="Proteomes" id="UP000294682">
    <property type="component" value="Unassembled WGS sequence"/>
</dbReference>
<dbReference type="Gene3D" id="1.20.5.5270">
    <property type="match status" value="1"/>
</dbReference>
<evidence type="ECO:0000259" key="21">
    <source>
        <dbReference type="PROSITE" id="PS51786"/>
    </source>
</evidence>
<dbReference type="PROSITE" id="PS51787">
    <property type="entry name" value="LON_N"/>
    <property type="match status" value="1"/>
</dbReference>
<dbReference type="GO" id="GO:0043565">
    <property type="term" value="F:sequence-specific DNA binding"/>
    <property type="evidence" value="ECO:0007669"/>
    <property type="project" value="UniProtKB-UniRule"/>
</dbReference>
<feature type="domain" description="Lon proteolytic" evidence="21">
    <location>
        <begin position="607"/>
        <end position="788"/>
    </location>
</feature>
<dbReference type="Pfam" id="PF02190">
    <property type="entry name" value="LON_substr_bdg"/>
    <property type="match status" value="1"/>
</dbReference>
<evidence type="ECO:0000256" key="4">
    <source>
        <dbReference type="ARBA" id="ARBA00022741"/>
    </source>
</evidence>
<proteinExistence type="evidence at transcript level"/>
<dbReference type="GO" id="GO:0004252">
    <property type="term" value="F:serine-type endopeptidase activity"/>
    <property type="evidence" value="ECO:0007669"/>
    <property type="project" value="UniProtKB-UniRule"/>
</dbReference>
<dbReference type="InterPro" id="IPR054594">
    <property type="entry name" value="Lon_lid"/>
</dbReference>
<evidence type="ECO:0000256" key="11">
    <source>
        <dbReference type="ARBA" id="ARBA00066743"/>
    </source>
</evidence>
<keyword evidence="6 14" id="KW-0720">Serine protease</keyword>
<dbReference type="SMART" id="SM00382">
    <property type="entry name" value="AAA"/>
    <property type="match status" value="1"/>
</dbReference>
<name>A0A9X8Y8K8_9FIRM</name>
<dbReference type="OrthoDB" id="9803599at2"/>
<protein>
    <recommendedName>
        <fullName evidence="12 14">Lon protease</fullName>
        <ecNumber evidence="11 14">3.4.21.53</ecNumber>
    </recommendedName>
    <alternativeName>
        <fullName evidence="13 14">ATP-dependent protease La</fullName>
    </alternativeName>
</protein>
<dbReference type="Gene3D" id="2.30.130.40">
    <property type="entry name" value="LON domain-like"/>
    <property type="match status" value="1"/>
</dbReference>
<evidence type="ECO:0000256" key="8">
    <source>
        <dbReference type="ARBA" id="ARBA00023016"/>
    </source>
</evidence>
<evidence type="ECO:0000256" key="1">
    <source>
        <dbReference type="ARBA" id="ARBA00004496"/>
    </source>
</evidence>
<evidence type="ECO:0000256" key="15">
    <source>
        <dbReference type="PIRNR" id="PIRNR001174"/>
    </source>
</evidence>
<comment type="catalytic activity">
    <reaction evidence="9 14 15 18">
        <text>Hydrolysis of proteins in presence of ATP.</text>
        <dbReference type="EC" id="3.4.21.53"/>
    </reaction>
</comment>
<dbReference type="InterPro" id="IPR027417">
    <property type="entry name" value="P-loop_NTPase"/>
</dbReference>
<dbReference type="InterPro" id="IPR004815">
    <property type="entry name" value="Lon_bac/euk-typ"/>
</dbReference>
<dbReference type="PROSITE" id="PS51786">
    <property type="entry name" value="LON_PROTEOLYTIC"/>
    <property type="match status" value="1"/>
</dbReference>
<dbReference type="InterPro" id="IPR003593">
    <property type="entry name" value="AAA+_ATPase"/>
</dbReference>
<dbReference type="SUPFAM" id="SSF52540">
    <property type="entry name" value="P-loop containing nucleoside triphosphate hydrolases"/>
    <property type="match status" value="1"/>
</dbReference>
<sequence length="822" mass="91846">MSERIKIKAEVVPEGGGKEVGEMPVIAMRGLVLFPRMVLHFDVGRQISIQALTAAIQGERKIFMVAQRDLSSDEVNAQSLYQVGVVATVRQILKPQDDVLRVVVEGEYRAKTVEITAFEPYIKARCKPFPLRPRKVVNTILCEALIRTVKDYFEEYCALSPKMPKEFVMGVYMSDDPVYIAEYIAGNIPMDVAQKQAILEENNPTKRLEMLAHFLESENEILSTEQQIQERVREQVDKNQREYYLREQMKAISQELDEDENPEQEIEDYLQKIEKLGLPDECREKLEKEAKRLYKMPANSHEAGVVRGYLDTCLELPWNTYTKEKLDVDKARAQLERDHYGMQKVKERILELIAVRKLAPDIKGQIICLYGPPGVGKTSVAKSIAKAMGRNYARLSLGGVRDESDIRGHRKTYIGSMPGRVIGAIKLSGSKNPLILLDEIDKLGSSYNGDPSSALLEVLDSEQNVAFRDHFIELPFDLSDVLFIATANDLSTIPAPLLDRMEVIELSSYTREEKYNIAKRHLIPKQMKRHGLAASQITFKKEAVYTLIDNYTREAGVRSLEREIASVLRKCAKLIARGEQEKIVLSQKRIGELLGVAKFKPDELEGFDQVGVVNGLAWTSVGGELLQVEVSVLKGTGKLELTGSLGDVMKESAQTAVSVVRRIGERYGIDPDFYKSSDIHIHFPEGAVPKDGPSAGVTIVTALISALSDVKVRHDVAMTGEITLRGRVLPIGGLREKTMAAYRNKITTVILPKQNEPDIEEMEPVVRQALTLRPVSQIEQVLQIALCEGQKKGPRQPLPAQKPLPAATGEAPVHSSPIPIPQ</sequence>
<dbReference type="InterPro" id="IPR015947">
    <property type="entry name" value="PUA-like_sf"/>
</dbReference>
<keyword evidence="8 14" id="KW-0346">Stress response</keyword>
<keyword evidence="5 14" id="KW-0378">Hydrolase</keyword>
<dbReference type="InterPro" id="IPR008269">
    <property type="entry name" value="Lon_proteolytic"/>
</dbReference>
<dbReference type="SUPFAM" id="SSF54211">
    <property type="entry name" value="Ribosomal protein S5 domain 2-like"/>
    <property type="match status" value="1"/>
</dbReference>
<dbReference type="Pfam" id="PF00004">
    <property type="entry name" value="AAA"/>
    <property type="match status" value="1"/>
</dbReference>
<comment type="caution">
    <text evidence="23">The sequence shown here is derived from an EMBL/GenBank/DDBJ whole genome shotgun (WGS) entry which is preliminary data.</text>
</comment>
<comment type="subunit">
    <text evidence="14 15">Homohexamer. Organized in a ring with a central cavity.</text>
</comment>
<dbReference type="InterPro" id="IPR020568">
    <property type="entry name" value="Ribosomal_Su5_D2-typ_SF"/>
</dbReference>
<dbReference type="HAMAP" id="MF_01973">
    <property type="entry name" value="lon_bact"/>
    <property type="match status" value="1"/>
</dbReference>
<dbReference type="PIRSF" id="PIRSF001174">
    <property type="entry name" value="Lon_proteas"/>
    <property type="match status" value="1"/>
</dbReference>
<keyword evidence="4 14" id="KW-0547">Nucleotide-binding</keyword>
<evidence type="ECO:0000313" key="24">
    <source>
        <dbReference type="Proteomes" id="UP000294682"/>
    </source>
</evidence>
<dbReference type="InterPro" id="IPR046336">
    <property type="entry name" value="Lon_prtase_N_sf"/>
</dbReference>
<dbReference type="PANTHER" id="PTHR10046">
    <property type="entry name" value="ATP DEPENDENT LON PROTEASE FAMILY MEMBER"/>
    <property type="match status" value="1"/>
</dbReference>
<reference evidence="23 24" key="1">
    <citation type="submission" date="2019-03" db="EMBL/GenBank/DDBJ databases">
        <title>Genomic Encyclopedia of Type Strains, Phase IV (KMG-IV): sequencing the most valuable type-strain genomes for metagenomic binning, comparative biology and taxonomic classification.</title>
        <authorList>
            <person name="Goeker M."/>
        </authorList>
    </citation>
    <scope>NUCLEOTIDE SEQUENCE [LARGE SCALE GENOMIC DNA]</scope>
    <source>
        <strain evidence="23 24">DSM 100433</strain>
    </source>
</reference>
<dbReference type="Gene3D" id="3.30.230.10">
    <property type="match status" value="1"/>
</dbReference>
<evidence type="ECO:0000256" key="13">
    <source>
        <dbReference type="ARBA" id="ARBA00082722"/>
    </source>
</evidence>
<evidence type="ECO:0000256" key="10">
    <source>
        <dbReference type="ARBA" id="ARBA00053875"/>
    </source>
</evidence>
<evidence type="ECO:0000259" key="22">
    <source>
        <dbReference type="PROSITE" id="PS51787"/>
    </source>
</evidence>